<dbReference type="Gene3D" id="3.40.640.10">
    <property type="entry name" value="Type I PLP-dependent aspartate aminotransferase-like (Major domain)"/>
    <property type="match status" value="1"/>
</dbReference>
<dbReference type="InterPro" id="IPR015421">
    <property type="entry name" value="PyrdxlP-dep_Trfase_major"/>
</dbReference>
<evidence type="ECO:0000259" key="2">
    <source>
        <dbReference type="Pfam" id="PF00266"/>
    </source>
</evidence>
<dbReference type="Proteomes" id="UP000194841">
    <property type="component" value="Unassembled WGS sequence"/>
</dbReference>
<reference evidence="3 4" key="1">
    <citation type="submission" date="2017-02" db="EMBL/GenBank/DDBJ databases">
        <title>Pseudoalteromonas ulvae TC14 Genome.</title>
        <authorList>
            <person name="Molmeret M."/>
        </authorList>
    </citation>
    <scope>NUCLEOTIDE SEQUENCE [LARGE SCALE GENOMIC DNA]</scope>
    <source>
        <strain evidence="3">TC14</strain>
    </source>
</reference>
<proteinExistence type="predicted"/>
<dbReference type="InterPro" id="IPR015424">
    <property type="entry name" value="PyrdxlP-dep_Trfase"/>
</dbReference>
<evidence type="ECO:0000313" key="4">
    <source>
        <dbReference type="Proteomes" id="UP000194841"/>
    </source>
</evidence>
<keyword evidence="3" id="KW-0032">Aminotransferase</keyword>
<dbReference type="RefSeq" id="WP_086745677.1">
    <property type="nucleotide sequence ID" value="NZ_MWPV01000007.1"/>
</dbReference>
<dbReference type="Gene3D" id="3.90.1150.10">
    <property type="entry name" value="Aspartate Aminotransferase, domain 1"/>
    <property type="match status" value="1"/>
</dbReference>
<dbReference type="PANTHER" id="PTHR43586">
    <property type="entry name" value="CYSTEINE DESULFURASE"/>
    <property type="match status" value="1"/>
</dbReference>
<dbReference type="OrthoDB" id="9764293at2"/>
<dbReference type="EMBL" id="MWPV01000007">
    <property type="protein sequence ID" value="OUL56163.1"/>
    <property type="molecule type" value="Genomic_DNA"/>
</dbReference>
<evidence type="ECO:0000313" key="3">
    <source>
        <dbReference type="EMBL" id="OUL56163.1"/>
    </source>
</evidence>
<dbReference type="AlphaFoldDB" id="A0A2D0A0V8"/>
<dbReference type="Pfam" id="PF00266">
    <property type="entry name" value="Aminotran_5"/>
    <property type="match status" value="1"/>
</dbReference>
<evidence type="ECO:0000256" key="1">
    <source>
        <dbReference type="ARBA" id="ARBA00022898"/>
    </source>
</evidence>
<keyword evidence="3" id="KW-0808">Transferase</keyword>
<comment type="caution">
    <text evidence="3">The sequence shown here is derived from an EMBL/GenBank/DDBJ whole genome shotgun (WGS) entry which is preliminary data.</text>
</comment>
<name>A0A2D0A0V8_PSEDV</name>
<organism evidence="3 4">
    <name type="scientific">Pseudoalteromonas ulvae</name>
    <dbReference type="NCBI Taxonomy" id="107327"/>
    <lineage>
        <taxon>Bacteria</taxon>
        <taxon>Pseudomonadati</taxon>
        <taxon>Pseudomonadota</taxon>
        <taxon>Gammaproteobacteria</taxon>
        <taxon>Alteromonadales</taxon>
        <taxon>Pseudoalteromonadaceae</taxon>
        <taxon>Pseudoalteromonas</taxon>
    </lineage>
</organism>
<feature type="domain" description="Aminotransferase class V" evidence="2">
    <location>
        <begin position="93"/>
        <end position="341"/>
    </location>
</feature>
<protein>
    <submittedName>
        <fullName evidence="3">Class V aminotransferase</fullName>
    </submittedName>
</protein>
<sequence>MDYKQDFVLNNHCYLLSHSVGRPLKTAEHIAHQQFFQPWQYSNADPWAQWLCVITQFQTALAQLFNAHPDDFCPQVNLSSALCKIITAIPSFNTPTPTILMAEDDFPSMAFALEHSRNHQLNLRFIPKGSNLTDIACWQRYLTYEVDLVFISHAYSNTGQCSPVQDIIALTQQFNCISVVDCAQSAGVIPLDLKALNADFVIGSSVKWLCGGPGAAFLWVNPLRVSHCTPQDVGWFSHRNPFEFDIHHFEYHNTALRFWGGTPSILPYAIAAQSIAYFAAIGVQQVRQHNVALLDKIHAALPSWCVSPQQPEFASGTCILDFQHQQLNVLEKLQHHNISVDVRASGIRLSPHIYTDMNDIERLITAIEEALQ</sequence>
<dbReference type="InterPro" id="IPR000192">
    <property type="entry name" value="Aminotrans_V_dom"/>
</dbReference>
<dbReference type="InterPro" id="IPR015422">
    <property type="entry name" value="PyrdxlP-dep_Trfase_small"/>
</dbReference>
<dbReference type="SUPFAM" id="SSF53383">
    <property type="entry name" value="PLP-dependent transferases"/>
    <property type="match status" value="1"/>
</dbReference>
<dbReference type="GO" id="GO:0008483">
    <property type="term" value="F:transaminase activity"/>
    <property type="evidence" value="ECO:0007669"/>
    <property type="project" value="UniProtKB-KW"/>
</dbReference>
<keyword evidence="1" id="KW-0663">Pyridoxal phosphate</keyword>
<accession>A0A2D0A0V8</accession>
<gene>
    <name evidence="3" type="ORF">B1199_18805</name>
</gene>
<keyword evidence="4" id="KW-1185">Reference proteome</keyword>
<dbReference type="PANTHER" id="PTHR43586:SF4">
    <property type="entry name" value="ISOPENICILLIN N EPIMERASE"/>
    <property type="match status" value="1"/>
</dbReference>